<dbReference type="RefSeq" id="WP_183907184.1">
    <property type="nucleotide sequence ID" value="NZ_JACHXZ010000001.1"/>
</dbReference>
<proteinExistence type="predicted"/>
<dbReference type="EMBL" id="JACHXZ010000001">
    <property type="protein sequence ID" value="MBB3166830.1"/>
    <property type="molecule type" value="Genomic_DNA"/>
</dbReference>
<evidence type="ECO:0000313" key="2">
    <source>
        <dbReference type="Proteomes" id="UP000559987"/>
    </source>
</evidence>
<reference evidence="1 2" key="1">
    <citation type="submission" date="2020-08" db="EMBL/GenBank/DDBJ databases">
        <title>Genomic Encyclopedia of Type Strains, Phase III (KMG-III): the genomes of soil and plant-associated and newly described type strains.</title>
        <authorList>
            <person name="Whitman W."/>
        </authorList>
    </citation>
    <scope>NUCLEOTIDE SEQUENCE [LARGE SCALE GENOMIC DNA]</scope>
    <source>
        <strain evidence="1 2">CECT 8571</strain>
    </source>
</reference>
<evidence type="ECO:0000313" key="1">
    <source>
        <dbReference type="EMBL" id="MBB3166830.1"/>
    </source>
</evidence>
<name>A0A839UJN3_9GAMM</name>
<dbReference type="Proteomes" id="UP000559987">
    <property type="component" value="Unassembled WGS sequence"/>
</dbReference>
<sequence length="118" mass="12510">MDEDKLVLIGLEVCRLLHGGRYGDIANQYGYAVAIDQSAADAIEEDYTKAVLESGYDGSSKADVSVKRFGKSSTGIKALIECDLIGKNGSGILVELILSATGVVYLEQVSSYGREADA</sequence>
<keyword evidence="2" id="KW-1185">Reference proteome</keyword>
<dbReference type="AlphaFoldDB" id="A0A839UJN3"/>
<protein>
    <submittedName>
        <fullName evidence="1">Uncharacterized protein</fullName>
    </submittedName>
</protein>
<accession>A0A839UJN3</accession>
<gene>
    <name evidence="1" type="ORF">FHS30_000006</name>
</gene>
<comment type="caution">
    <text evidence="1">The sequence shown here is derived from an EMBL/GenBank/DDBJ whole genome shotgun (WGS) entry which is preliminary data.</text>
</comment>
<organism evidence="1 2">
    <name type="scientific">Simiduia aestuariiviva</name>
    <dbReference type="NCBI Taxonomy" id="1510459"/>
    <lineage>
        <taxon>Bacteria</taxon>
        <taxon>Pseudomonadati</taxon>
        <taxon>Pseudomonadota</taxon>
        <taxon>Gammaproteobacteria</taxon>
        <taxon>Cellvibrionales</taxon>
        <taxon>Cellvibrionaceae</taxon>
        <taxon>Simiduia</taxon>
    </lineage>
</organism>